<dbReference type="SUPFAM" id="SSF55486">
    <property type="entry name" value="Metalloproteases ('zincins'), catalytic domain"/>
    <property type="match status" value="1"/>
</dbReference>
<dbReference type="Gene3D" id="3.40.390.10">
    <property type="entry name" value="Collagenase (Catalytic Domain)"/>
    <property type="match status" value="1"/>
</dbReference>
<evidence type="ECO:0000256" key="1">
    <source>
        <dbReference type="SAM" id="SignalP"/>
    </source>
</evidence>
<dbReference type="OrthoDB" id="3757002at2759"/>
<reference evidence="2 3" key="1">
    <citation type="submission" date="2020-01" db="EMBL/GenBank/DDBJ databases">
        <authorList>
            <consortium name="DOE Joint Genome Institute"/>
            <person name="Haridas S."/>
            <person name="Albert R."/>
            <person name="Binder M."/>
            <person name="Bloem J."/>
            <person name="Labutti K."/>
            <person name="Salamov A."/>
            <person name="Andreopoulos B."/>
            <person name="Baker S.E."/>
            <person name="Barry K."/>
            <person name="Bills G."/>
            <person name="Bluhm B.H."/>
            <person name="Cannon C."/>
            <person name="Castanera R."/>
            <person name="Culley D.E."/>
            <person name="Daum C."/>
            <person name="Ezra D."/>
            <person name="Gonzalez J.B."/>
            <person name="Henrissat B."/>
            <person name="Kuo A."/>
            <person name="Liang C."/>
            <person name="Lipzen A."/>
            <person name="Lutzoni F."/>
            <person name="Magnuson J."/>
            <person name="Mondo S."/>
            <person name="Nolan M."/>
            <person name="Ohm R."/>
            <person name="Pangilinan J."/>
            <person name="Park H.-J.H."/>
            <person name="Ramirez L."/>
            <person name="Alfaro M."/>
            <person name="Sun H."/>
            <person name="Tritt A."/>
            <person name="Yoshinaga Y."/>
            <person name="Zwiers L.-H.L."/>
            <person name="Turgeon B.G."/>
            <person name="Goodwin S.B."/>
            <person name="Spatafora J.W."/>
            <person name="Crous P.W."/>
            <person name="Grigoriev I.V."/>
        </authorList>
    </citation>
    <scope>NUCLEOTIDE SEQUENCE [LARGE SCALE GENOMIC DNA]</scope>
    <source>
        <strain evidence="2 3">CBS 611.86</strain>
    </source>
</reference>
<dbReference type="AlphaFoldDB" id="A0A7C8MG86"/>
<dbReference type="InterPro" id="IPR024079">
    <property type="entry name" value="MetalloPept_cat_dom_sf"/>
</dbReference>
<name>A0A7C8MG86_9PLEO</name>
<accession>A0A7C8MG86</accession>
<dbReference type="GO" id="GO:0008237">
    <property type="term" value="F:metallopeptidase activity"/>
    <property type="evidence" value="ECO:0007669"/>
    <property type="project" value="InterPro"/>
</dbReference>
<dbReference type="Proteomes" id="UP000481861">
    <property type="component" value="Unassembled WGS sequence"/>
</dbReference>
<evidence type="ECO:0008006" key="4">
    <source>
        <dbReference type="Google" id="ProtNLM"/>
    </source>
</evidence>
<keyword evidence="1" id="KW-0732">Signal</keyword>
<feature type="chain" id="PRO_5028954656" description="Lysine-specific metallo-endopeptidase domain-containing protein" evidence="1">
    <location>
        <begin position="19"/>
        <end position="436"/>
    </location>
</feature>
<evidence type="ECO:0000313" key="3">
    <source>
        <dbReference type="Proteomes" id="UP000481861"/>
    </source>
</evidence>
<keyword evidence="3" id="KW-1185">Reference proteome</keyword>
<organism evidence="2 3">
    <name type="scientific">Massariosphaeria phaeospora</name>
    <dbReference type="NCBI Taxonomy" id="100035"/>
    <lineage>
        <taxon>Eukaryota</taxon>
        <taxon>Fungi</taxon>
        <taxon>Dikarya</taxon>
        <taxon>Ascomycota</taxon>
        <taxon>Pezizomycotina</taxon>
        <taxon>Dothideomycetes</taxon>
        <taxon>Pleosporomycetidae</taxon>
        <taxon>Pleosporales</taxon>
        <taxon>Pleosporales incertae sedis</taxon>
        <taxon>Massariosphaeria</taxon>
    </lineage>
</organism>
<sequence>MFSNTLLLASTLIACISATNQLVGYEACSNDQKDKINEAFQQAKDVFDVVRDVNIDWNSAAAVEFLGPPGFNQNMQSVIQGIIHDLAKVNGGSIHDDFSINVRCDDWVKDCDGNYAYTTQRGPSGSNYNTGVIVFCQKFFDSPSLSEVVDRGRNEFDWQKKYSMNTYSDARAVTMIHEFLHIDWIASAERYGANLHVKDWRVEFYDHENHDKKESRTVYGARMAKTLARWNDRTSTPQPGRFIARSAENLALYPLAIYMSRQLGAYPHLPLVNTKPNKEPNFHNENAFEIDSTGNVFANTTYPQDIEIFSTQEGLEVATIDSFLDDSLYPKAYLDDWHHWANPMTQSSNFHNQLHDGFIECATMVQSTWSHHTVTSKANAGYTGVWDGWVKYWSPSCPNAEATFMWPAGYGDVYLKSDGYLHDGGDNIIGTIKINC</sequence>
<protein>
    <recommendedName>
        <fullName evidence="4">Lysine-specific metallo-endopeptidase domain-containing protein</fullName>
    </recommendedName>
</protein>
<evidence type="ECO:0000313" key="2">
    <source>
        <dbReference type="EMBL" id="KAF2877738.1"/>
    </source>
</evidence>
<dbReference type="EMBL" id="JAADJZ010000001">
    <property type="protein sequence ID" value="KAF2877738.1"/>
    <property type="molecule type" value="Genomic_DNA"/>
</dbReference>
<proteinExistence type="predicted"/>
<comment type="caution">
    <text evidence="2">The sequence shown here is derived from an EMBL/GenBank/DDBJ whole genome shotgun (WGS) entry which is preliminary data.</text>
</comment>
<feature type="signal peptide" evidence="1">
    <location>
        <begin position="1"/>
        <end position="18"/>
    </location>
</feature>
<gene>
    <name evidence="2" type="ORF">BDV95DRAFT_36</name>
</gene>